<dbReference type="Proteomes" id="UP000036426">
    <property type="component" value="Unassembled WGS sequence"/>
</dbReference>
<evidence type="ECO:0000313" key="2">
    <source>
        <dbReference type="Proteomes" id="UP000036426"/>
    </source>
</evidence>
<keyword evidence="2" id="KW-1185">Reference proteome</keyword>
<dbReference type="EMBL" id="LDOV01000027">
    <property type="protein sequence ID" value="KLU99916.1"/>
    <property type="molecule type" value="Genomic_DNA"/>
</dbReference>
<sequence>MMALRKTEKVTGASNWMLPIMLTLILTLQIGVKADDVMAQRIDTVDGQTLYAWSDDMQGALHRVSEDEVDIEQHIPMSHEPHSKR</sequence>
<name>A0A0J1JE31_9GAMM</name>
<reference evidence="1 2" key="1">
    <citation type="submission" date="2015-05" db="EMBL/GenBank/DDBJ databases">
        <title>Photobacterium galathea sp. nov.</title>
        <authorList>
            <person name="Machado H."/>
            <person name="Gram L."/>
        </authorList>
    </citation>
    <scope>NUCLEOTIDE SEQUENCE [LARGE SCALE GENOMIC DNA]</scope>
    <source>
        <strain evidence="1 2">DSM 25995</strain>
    </source>
</reference>
<dbReference type="PATRIC" id="fig|754436.4.peg.3350"/>
<accession>A0A0J1JE31</accession>
<dbReference type="AlphaFoldDB" id="A0A0J1JE31"/>
<organism evidence="1 2">
    <name type="scientific">Photobacterium aphoticum</name>
    <dbReference type="NCBI Taxonomy" id="754436"/>
    <lineage>
        <taxon>Bacteria</taxon>
        <taxon>Pseudomonadati</taxon>
        <taxon>Pseudomonadota</taxon>
        <taxon>Gammaproteobacteria</taxon>
        <taxon>Vibrionales</taxon>
        <taxon>Vibrionaceae</taxon>
        <taxon>Photobacterium</taxon>
    </lineage>
</organism>
<proteinExistence type="predicted"/>
<evidence type="ECO:0000313" key="1">
    <source>
        <dbReference type="EMBL" id="KLU99916.1"/>
    </source>
</evidence>
<protein>
    <submittedName>
        <fullName evidence="1">Uncharacterized protein</fullName>
    </submittedName>
</protein>
<gene>
    <name evidence="1" type="ORF">ABT58_15805</name>
</gene>
<comment type="caution">
    <text evidence="1">The sequence shown here is derived from an EMBL/GenBank/DDBJ whole genome shotgun (WGS) entry which is preliminary data.</text>
</comment>